<evidence type="ECO:0000256" key="1">
    <source>
        <dbReference type="SAM" id="MobiDB-lite"/>
    </source>
</evidence>
<feature type="region of interest" description="Disordered" evidence="1">
    <location>
        <begin position="14"/>
        <end position="33"/>
    </location>
</feature>
<keyword evidence="3" id="KW-1185">Reference proteome</keyword>
<dbReference type="RefSeq" id="XP_060447412.1">
    <property type="nucleotide sequence ID" value="XM_060590018.1"/>
</dbReference>
<comment type="caution">
    <text evidence="2">The sequence shown here is derived from an EMBL/GenBank/DDBJ whole genome shotgun (WGS) entry which is preliminary data.</text>
</comment>
<sequence>MNAICFPVRHPPTVASASGESQSGAVSLPHLAHTPKEVAAQPLQPRNSLPISVEHSKVWLASKAT</sequence>
<gene>
    <name evidence="2" type="ORF">BDP81DRAFT_422690</name>
</gene>
<accession>A0AAI9ZVW9</accession>
<proteinExistence type="predicted"/>
<protein>
    <submittedName>
        <fullName evidence="2">Uncharacterized protein</fullName>
    </submittedName>
</protein>
<evidence type="ECO:0000313" key="3">
    <source>
        <dbReference type="Proteomes" id="UP001243989"/>
    </source>
</evidence>
<dbReference type="Proteomes" id="UP001243989">
    <property type="component" value="Unassembled WGS sequence"/>
</dbReference>
<evidence type="ECO:0000313" key="2">
    <source>
        <dbReference type="EMBL" id="KAK1638805.1"/>
    </source>
</evidence>
<dbReference type="AlphaFoldDB" id="A0AAI9ZVW9"/>
<name>A0AAI9ZVW9_9PEZI</name>
<reference evidence="2" key="1">
    <citation type="submission" date="2021-06" db="EMBL/GenBank/DDBJ databases">
        <title>Comparative genomics, transcriptomics and evolutionary studies reveal genomic signatures of adaptation to plant cell wall in hemibiotrophic fungi.</title>
        <authorList>
            <consortium name="DOE Joint Genome Institute"/>
            <person name="Baroncelli R."/>
            <person name="Diaz J.F."/>
            <person name="Benocci T."/>
            <person name="Peng M."/>
            <person name="Battaglia E."/>
            <person name="Haridas S."/>
            <person name="Andreopoulos W."/>
            <person name="Labutti K."/>
            <person name="Pangilinan J."/>
            <person name="Floch G.L."/>
            <person name="Makela M.R."/>
            <person name="Henrissat B."/>
            <person name="Grigoriev I.V."/>
            <person name="Crouch J.A."/>
            <person name="De Vries R.P."/>
            <person name="Sukno S.A."/>
            <person name="Thon M.R."/>
        </authorList>
    </citation>
    <scope>NUCLEOTIDE SEQUENCE</scope>
    <source>
        <strain evidence="2">CBS 102054</strain>
    </source>
</reference>
<dbReference type="EMBL" id="JAHMHQ010000006">
    <property type="protein sequence ID" value="KAK1638805.1"/>
    <property type="molecule type" value="Genomic_DNA"/>
</dbReference>
<organism evidence="2 3">
    <name type="scientific">Colletotrichum phormii</name>
    <dbReference type="NCBI Taxonomy" id="359342"/>
    <lineage>
        <taxon>Eukaryota</taxon>
        <taxon>Fungi</taxon>
        <taxon>Dikarya</taxon>
        <taxon>Ascomycota</taxon>
        <taxon>Pezizomycotina</taxon>
        <taxon>Sordariomycetes</taxon>
        <taxon>Hypocreomycetidae</taxon>
        <taxon>Glomerellales</taxon>
        <taxon>Glomerellaceae</taxon>
        <taxon>Colletotrichum</taxon>
        <taxon>Colletotrichum acutatum species complex</taxon>
    </lineage>
</organism>
<dbReference type="GeneID" id="85474880"/>
<feature type="compositionally biased region" description="Polar residues" evidence="1">
    <location>
        <begin position="15"/>
        <end position="25"/>
    </location>
</feature>